<evidence type="ECO:0000256" key="3">
    <source>
        <dbReference type="ARBA" id="ARBA00023163"/>
    </source>
</evidence>
<evidence type="ECO:0000256" key="4">
    <source>
        <dbReference type="PROSITE-ProRule" id="PRU00335"/>
    </source>
</evidence>
<dbReference type="Gene3D" id="1.10.10.60">
    <property type="entry name" value="Homeodomain-like"/>
    <property type="match status" value="1"/>
</dbReference>
<dbReference type="InterPro" id="IPR001647">
    <property type="entry name" value="HTH_TetR"/>
</dbReference>
<dbReference type="SUPFAM" id="SSF48498">
    <property type="entry name" value="Tetracyclin repressor-like, C-terminal domain"/>
    <property type="match status" value="1"/>
</dbReference>
<keyword evidence="1" id="KW-0805">Transcription regulation</keyword>
<keyword evidence="3" id="KW-0804">Transcription</keyword>
<evidence type="ECO:0000259" key="5">
    <source>
        <dbReference type="PROSITE" id="PS50977"/>
    </source>
</evidence>
<sequence length="198" mass="20823">MGRSSAEQAQQNRARIVEIASGMFRARGIEAVSVADIMAAAGMTVGGFYKHFASKEALVDEATALAFDEALALWGRILGKDDATAEALRARLVEQYLRPNPQRHCPIIAFAPHVARKDGDAAARLAYDKGTGALLGAFFGADPQAMAENRIAEADPEVLVLFAAMVGARVLGEAAGDADWVRAVKKAVVDAVAQQGSG</sequence>
<dbReference type="InterPro" id="IPR036271">
    <property type="entry name" value="Tet_transcr_reg_TetR-rel_C_sf"/>
</dbReference>
<keyword evidence="2 4" id="KW-0238">DNA-binding</keyword>
<protein>
    <submittedName>
        <fullName evidence="6">TetR family transcriptional regulator</fullName>
    </submittedName>
</protein>
<feature type="DNA-binding region" description="H-T-H motif" evidence="4">
    <location>
        <begin position="33"/>
        <end position="52"/>
    </location>
</feature>
<dbReference type="PANTHER" id="PTHR47506:SF7">
    <property type="entry name" value="TRANSCRIPTIONAL REGULATORY PROTEIN"/>
    <property type="match status" value="1"/>
</dbReference>
<dbReference type="Gene3D" id="1.10.357.10">
    <property type="entry name" value="Tetracycline Repressor, domain 2"/>
    <property type="match status" value="1"/>
</dbReference>
<organism evidence="6 7">
    <name type="scientific">Paracoccus lutimaris</name>
    <dbReference type="NCBI Taxonomy" id="1490030"/>
    <lineage>
        <taxon>Bacteria</taxon>
        <taxon>Pseudomonadati</taxon>
        <taxon>Pseudomonadota</taxon>
        <taxon>Alphaproteobacteria</taxon>
        <taxon>Rhodobacterales</taxon>
        <taxon>Paracoccaceae</taxon>
        <taxon>Paracoccus</taxon>
    </lineage>
</organism>
<dbReference type="RefSeq" id="WP_114348385.1">
    <property type="nucleotide sequence ID" value="NZ_QPJL01000004.1"/>
</dbReference>
<evidence type="ECO:0000313" key="7">
    <source>
        <dbReference type="Proteomes" id="UP000253345"/>
    </source>
</evidence>
<dbReference type="SUPFAM" id="SSF46689">
    <property type="entry name" value="Homeodomain-like"/>
    <property type="match status" value="1"/>
</dbReference>
<feature type="domain" description="HTH tetR-type" evidence="5">
    <location>
        <begin position="10"/>
        <end position="70"/>
    </location>
</feature>
<dbReference type="EMBL" id="QPJL01000004">
    <property type="protein sequence ID" value="RCW86672.1"/>
    <property type="molecule type" value="Genomic_DNA"/>
</dbReference>
<dbReference type="OrthoDB" id="8478851at2"/>
<gene>
    <name evidence="6" type="ORF">DFP89_10458</name>
</gene>
<dbReference type="GO" id="GO:0003677">
    <property type="term" value="F:DNA binding"/>
    <property type="evidence" value="ECO:0007669"/>
    <property type="project" value="UniProtKB-UniRule"/>
</dbReference>
<dbReference type="Proteomes" id="UP000253345">
    <property type="component" value="Unassembled WGS sequence"/>
</dbReference>
<evidence type="ECO:0000256" key="2">
    <source>
        <dbReference type="ARBA" id="ARBA00023125"/>
    </source>
</evidence>
<dbReference type="InterPro" id="IPR009057">
    <property type="entry name" value="Homeodomain-like_sf"/>
</dbReference>
<evidence type="ECO:0000313" key="6">
    <source>
        <dbReference type="EMBL" id="RCW86672.1"/>
    </source>
</evidence>
<dbReference type="PRINTS" id="PR00455">
    <property type="entry name" value="HTHTETR"/>
</dbReference>
<dbReference type="AlphaFoldDB" id="A0A368Z2J4"/>
<name>A0A368Z2J4_9RHOB</name>
<accession>A0A368Z2J4</accession>
<reference evidence="6 7" key="1">
    <citation type="submission" date="2018-07" db="EMBL/GenBank/DDBJ databases">
        <title>Genomic Encyclopedia of Type Strains, Phase III (KMG-III): the genomes of soil and plant-associated and newly described type strains.</title>
        <authorList>
            <person name="Whitman W."/>
        </authorList>
    </citation>
    <scope>NUCLEOTIDE SEQUENCE [LARGE SCALE GENOMIC DNA]</scope>
    <source>
        <strain evidence="6 7">CECT 8525</strain>
    </source>
</reference>
<comment type="caution">
    <text evidence="6">The sequence shown here is derived from an EMBL/GenBank/DDBJ whole genome shotgun (WGS) entry which is preliminary data.</text>
</comment>
<evidence type="ECO:0000256" key="1">
    <source>
        <dbReference type="ARBA" id="ARBA00023015"/>
    </source>
</evidence>
<keyword evidence="7" id="KW-1185">Reference proteome</keyword>
<dbReference type="PROSITE" id="PS50977">
    <property type="entry name" value="HTH_TETR_2"/>
    <property type="match status" value="1"/>
</dbReference>
<dbReference type="PANTHER" id="PTHR47506">
    <property type="entry name" value="TRANSCRIPTIONAL REGULATORY PROTEIN"/>
    <property type="match status" value="1"/>
</dbReference>
<dbReference type="Pfam" id="PF00440">
    <property type="entry name" value="TetR_N"/>
    <property type="match status" value="1"/>
</dbReference>
<proteinExistence type="predicted"/>